<gene>
    <name evidence="1" type="ORF">SAMN05216355_11926</name>
</gene>
<proteinExistence type="predicted"/>
<reference evidence="2" key="1">
    <citation type="submission" date="2016-10" db="EMBL/GenBank/DDBJ databases">
        <authorList>
            <person name="Varghese N."/>
            <person name="Submissions S."/>
        </authorList>
    </citation>
    <scope>NUCLEOTIDE SEQUENCE [LARGE SCALE GENOMIC DNA]</scope>
    <source>
        <strain evidence="2">DSM 27982</strain>
    </source>
</reference>
<evidence type="ECO:0008006" key="3">
    <source>
        <dbReference type="Google" id="ProtNLM"/>
    </source>
</evidence>
<dbReference type="RefSeq" id="WP_245690671.1">
    <property type="nucleotide sequence ID" value="NZ_FNIM01000019.1"/>
</dbReference>
<name>A0A1H0EUZ8_9ACTO</name>
<organism evidence="1 2">
    <name type="scientific">Actinomyces ruminicola</name>
    <dbReference type="NCBI Taxonomy" id="332524"/>
    <lineage>
        <taxon>Bacteria</taxon>
        <taxon>Bacillati</taxon>
        <taxon>Actinomycetota</taxon>
        <taxon>Actinomycetes</taxon>
        <taxon>Actinomycetales</taxon>
        <taxon>Actinomycetaceae</taxon>
        <taxon>Actinomyces</taxon>
    </lineage>
</organism>
<accession>A0A1H0EUZ8</accession>
<sequence length="311" mass="34111">MNLELEVLLGRVAALHGAAYEDEIVRSPQERSLIERALTAELLYRPAPRFLAIPGTDPRIVRCRQFRAHLTCASAAEVLGYPMWNKPSSLHLAVPRNHSMRPSANRCLEGITLHRKKRITPVTVDGFPVVSPAEAVACCLVCLDELDAICVADAALNRGDTSVDEVSDVLAGRYAAEGRRRLAQADPASRSPLETRTRLALRHLGLFVETGVTIEGIGEVDMLVQGWLIVETDGWEFHSSHEQFILDRHRDQQALASGYVTVRLTGQDVEAGEQGIRATVARALLGVAHSNRLALPENGGIMRNLRKAARV</sequence>
<evidence type="ECO:0000313" key="1">
    <source>
        <dbReference type="EMBL" id="SDN86198.1"/>
    </source>
</evidence>
<dbReference type="Gene3D" id="3.40.960.10">
    <property type="entry name" value="VSR Endonuclease"/>
    <property type="match status" value="1"/>
</dbReference>
<dbReference type="Proteomes" id="UP000198541">
    <property type="component" value="Unassembled WGS sequence"/>
</dbReference>
<dbReference type="EMBL" id="FNIM01000019">
    <property type="protein sequence ID" value="SDN86198.1"/>
    <property type="molecule type" value="Genomic_DNA"/>
</dbReference>
<keyword evidence="2" id="KW-1185">Reference proteome</keyword>
<dbReference type="AlphaFoldDB" id="A0A1H0EUZ8"/>
<protein>
    <recommendedName>
        <fullName evidence="3">DUF559 domain-containing protein</fullName>
    </recommendedName>
</protein>
<evidence type="ECO:0000313" key="2">
    <source>
        <dbReference type="Proteomes" id="UP000198541"/>
    </source>
</evidence>